<accession>A0A0B5ESK1</accession>
<keyword evidence="3" id="KW-1185">Reference proteome</keyword>
<evidence type="ECO:0000313" key="3">
    <source>
        <dbReference type="Proteomes" id="UP000031523"/>
    </source>
</evidence>
<dbReference type="Proteomes" id="UP000031523">
    <property type="component" value="Chromosome"/>
</dbReference>
<evidence type="ECO:0000313" key="2">
    <source>
        <dbReference type="EMBL" id="AJE81107.1"/>
    </source>
</evidence>
<gene>
    <name evidence="2" type="ORF">SLNWT_0731</name>
</gene>
<feature type="compositionally biased region" description="Gly residues" evidence="1">
    <location>
        <begin position="16"/>
        <end position="25"/>
    </location>
</feature>
<reference evidence="2 3" key="1">
    <citation type="submission" date="2015-01" db="EMBL/GenBank/DDBJ databases">
        <title>Enhanced salinomycin production by adjusting the supply of polyketide extender units in Streptomyce albus DSM 41398.</title>
        <authorList>
            <person name="Lu C."/>
        </authorList>
    </citation>
    <scope>NUCLEOTIDE SEQUENCE [LARGE SCALE GENOMIC DNA]</scope>
    <source>
        <strain evidence="3">ATCC 21838 / DSM 41398 / FERM P-419 / JCM 4703 / NBRC 107858</strain>
    </source>
</reference>
<dbReference type="EMBL" id="CP010519">
    <property type="protein sequence ID" value="AJE81107.1"/>
    <property type="molecule type" value="Genomic_DNA"/>
</dbReference>
<name>A0A0B5ESK1_STRA4</name>
<evidence type="ECO:0000256" key="1">
    <source>
        <dbReference type="SAM" id="MobiDB-lite"/>
    </source>
</evidence>
<protein>
    <submittedName>
        <fullName evidence="2">Uncharacterized protein</fullName>
    </submittedName>
</protein>
<sequence length="41" mass="4241">MRRDRRAGAVAAVGFPGGEAEGAGPSGRDRWRGTFAARPVA</sequence>
<dbReference type="KEGG" id="sals:SLNWT_0731"/>
<dbReference type="AlphaFoldDB" id="A0A0B5ESK1"/>
<feature type="region of interest" description="Disordered" evidence="1">
    <location>
        <begin position="16"/>
        <end position="41"/>
    </location>
</feature>
<proteinExistence type="predicted"/>
<organism evidence="2 3">
    <name type="scientific">Streptomyces albus (strain ATCC 21838 / DSM 41398 / FERM P-419 / JCM 4703 / NBRC 107858)</name>
    <dbReference type="NCBI Taxonomy" id="1081613"/>
    <lineage>
        <taxon>Bacteria</taxon>
        <taxon>Bacillati</taxon>
        <taxon>Actinomycetota</taxon>
        <taxon>Actinomycetes</taxon>
        <taxon>Kitasatosporales</taxon>
        <taxon>Streptomycetaceae</taxon>
        <taxon>Streptomyces</taxon>
    </lineage>
</organism>